<dbReference type="NCBIfam" id="TIGR00505">
    <property type="entry name" value="ribA"/>
    <property type="match status" value="1"/>
</dbReference>
<feature type="domain" description="GTP cyclohydrolase II" evidence="20">
    <location>
        <begin position="223"/>
        <end position="388"/>
    </location>
</feature>
<feature type="binding site" evidence="19">
    <location>
        <position position="272"/>
    </location>
    <ligand>
        <name>Zn(2+)</name>
        <dbReference type="ChEBI" id="CHEBI:29105"/>
        <note>catalytic</note>
    </ligand>
</feature>
<dbReference type="SUPFAM" id="SSF55821">
    <property type="entry name" value="YrdC/RibB"/>
    <property type="match status" value="1"/>
</dbReference>
<dbReference type="NCBIfam" id="TIGR00506">
    <property type="entry name" value="ribB"/>
    <property type="match status" value="1"/>
</dbReference>
<comment type="cofactor">
    <cofactor evidence="2">
        <name>Mn(2+)</name>
        <dbReference type="ChEBI" id="CHEBI:29035"/>
    </cofactor>
</comment>
<dbReference type="GO" id="GO:0008686">
    <property type="term" value="F:3,4-dihydroxy-2-butanone-4-phosphate synthase activity"/>
    <property type="evidence" value="ECO:0007669"/>
    <property type="project" value="UniProtKB-UniRule"/>
</dbReference>
<comment type="similarity">
    <text evidence="6 19">In the N-terminal section; belongs to the DHBP synthase family.</text>
</comment>
<feature type="binding site" evidence="19">
    <location>
        <position position="285"/>
    </location>
    <ligand>
        <name>Zn(2+)</name>
        <dbReference type="ChEBI" id="CHEBI:29105"/>
        <note>catalytic</note>
    </ligand>
</feature>
<dbReference type="InterPro" id="IPR000422">
    <property type="entry name" value="DHBP_synthase_RibB"/>
</dbReference>
<evidence type="ECO:0000256" key="7">
    <source>
        <dbReference type="ARBA" id="ARBA00022619"/>
    </source>
</evidence>
<evidence type="ECO:0000256" key="16">
    <source>
        <dbReference type="ARBA" id="ARBA00023268"/>
    </source>
</evidence>
<feature type="binding site" evidence="19">
    <location>
        <begin position="311"/>
        <end position="313"/>
    </location>
    <ligand>
        <name>GTP</name>
        <dbReference type="ChEBI" id="CHEBI:37565"/>
    </ligand>
</feature>
<keyword evidence="14 19" id="KW-0464">Manganese</keyword>
<dbReference type="SUPFAM" id="SSF142695">
    <property type="entry name" value="RibA-like"/>
    <property type="match status" value="1"/>
</dbReference>
<feature type="binding site" evidence="19">
    <location>
        <position position="373"/>
    </location>
    <ligand>
        <name>GTP</name>
        <dbReference type="ChEBI" id="CHEBI:37565"/>
    </ligand>
</feature>
<dbReference type="GO" id="GO:0005829">
    <property type="term" value="C:cytosol"/>
    <property type="evidence" value="ECO:0007669"/>
    <property type="project" value="TreeGrafter"/>
</dbReference>
<comment type="pathway">
    <text evidence="4 19">Cofactor biosynthesis; riboflavin biosynthesis; 5-amino-6-(D-ribitylamino)uracil from GTP: step 1/4.</text>
</comment>
<evidence type="ECO:0000256" key="2">
    <source>
        <dbReference type="ARBA" id="ARBA00001936"/>
    </source>
</evidence>
<feature type="binding site" evidence="19">
    <location>
        <position position="41"/>
    </location>
    <ligand>
        <name>Mg(2+)</name>
        <dbReference type="ChEBI" id="CHEBI:18420"/>
        <label>1</label>
    </ligand>
</feature>
<evidence type="ECO:0000256" key="19">
    <source>
        <dbReference type="HAMAP-Rule" id="MF_01283"/>
    </source>
</evidence>
<feature type="site" description="Essential for DHBP synthase activity" evidence="19">
    <location>
        <position position="141"/>
    </location>
</feature>
<gene>
    <name evidence="19" type="primary">ribBA</name>
    <name evidence="21" type="ORF">E4099_22445</name>
</gene>
<feature type="binding site" evidence="19">
    <location>
        <position position="158"/>
    </location>
    <ligand>
        <name>Mg(2+)</name>
        <dbReference type="ChEBI" id="CHEBI:18420"/>
        <label>2</label>
    </ligand>
</feature>
<feature type="binding site" evidence="19">
    <location>
        <begin position="155"/>
        <end position="159"/>
    </location>
    <ligand>
        <name>D-ribulose 5-phosphate</name>
        <dbReference type="ChEBI" id="CHEBI:58121"/>
    </ligand>
</feature>
<dbReference type="GO" id="GO:0003935">
    <property type="term" value="F:GTP cyclohydrolase II activity"/>
    <property type="evidence" value="ECO:0007669"/>
    <property type="project" value="UniProtKB-UniRule"/>
</dbReference>
<keyword evidence="10 19" id="KW-0378">Hydrolase</keyword>
<comment type="function">
    <text evidence="17 19">Catalyzes the conversion of GTP to 2,5-diamino-6-ribosylamino-4(3H)-pyrimidinone 5'-phosphate (DARP), formate and pyrophosphate.</text>
</comment>
<keyword evidence="22" id="KW-1185">Reference proteome</keyword>
<dbReference type="InterPro" id="IPR032677">
    <property type="entry name" value="GTP_cyclohydro_II"/>
</dbReference>
<feature type="active site" description="Proton acceptor; for GTP cyclohydrolase activity" evidence="19">
    <location>
        <position position="345"/>
    </location>
</feature>
<comment type="similarity">
    <text evidence="19">In the C-terminal section; belongs to the GTP cyclohydrolase II family.</text>
</comment>
<feature type="region of interest" description="DHBP synthase" evidence="19">
    <location>
        <begin position="1"/>
        <end position="216"/>
    </location>
</feature>
<dbReference type="OrthoDB" id="9793111at2"/>
<keyword evidence="7 19" id="KW-0686">Riboflavin biosynthesis</keyword>
<dbReference type="Pfam" id="PF00926">
    <property type="entry name" value="DHBP_synthase"/>
    <property type="match status" value="1"/>
</dbReference>
<evidence type="ECO:0000313" key="21">
    <source>
        <dbReference type="EMBL" id="TGA99351.1"/>
    </source>
</evidence>
<evidence type="ECO:0000256" key="3">
    <source>
        <dbReference type="ARBA" id="ARBA00002284"/>
    </source>
</evidence>
<dbReference type="UniPathway" id="UPA00275">
    <property type="reaction ID" value="UER00399"/>
</dbReference>
<dbReference type="CDD" id="cd00641">
    <property type="entry name" value="GTP_cyclohydro2"/>
    <property type="match status" value="1"/>
</dbReference>
<dbReference type="InterPro" id="IPR000926">
    <property type="entry name" value="RibA"/>
</dbReference>
<accession>A0A4Z0GQJ2</accession>
<evidence type="ECO:0000256" key="11">
    <source>
        <dbReference type="ARBA" id="ARBA00022833"/>
    </source>
</evidence>
<evidence type="ECO:0000256" key="17">
    <source>
        <dbReference type="ARBA" id="ARBA00043932"/>
    </source>
</evidence>
<feature type="site" description="Essential for DHBP synthase activity" evidence="19">
    <location>
        <position position="179"/>
    </location>
</feature>
<dbReference type="GO" id="GO:0008270">
    <property type="term" value="F:zinc ion binding"/>
    <property type="evidence" value="ECO:0007669"/>
    <property type="project" value="UniProtKB-UniRule"/>
</dbReference>
<comment type="pathway">
    <text evidence="5 19">Cofactor biosynthesis; riboflavin biosynthesis; 2-hydroxy-3-oxobutyl phosphate from D-ribulose 5-phosphate: step 1/1.</text>
</comment>
<keyword evidence="11 19" id="KW-0862">Zinc</keyword>
<evidence type="ECO:0000313" key="22">
    <source>
        <dbReference type="Proteomes" id="UP000297948"/>
    </source>
</evidence>
<proteinExistence type="inferred from homology"/>
<feature type="binding site" evidence="19">
    <location>
        <begin position="267"/>
        <end position="271"/>
    </location>
    <ligand>
        <name>GTP</name>
        <dbReference type="ChEBI" id="CHEBI:37565"/>
    </ligand>
</feature>
<feature type="binding site" evidence="19">
    <location>
        <position position="333"/>
    </location>
    <ligand>
        <name>GTP</name>
        <dbReference type="ChEBI" id="CHEBI:37565"/>
    </ligand>
</feature>
<evidence type="ECO:0000256" key="1">
    <source>
        <dbReference type="ARBA" id="ARBA00000141"/>
    </source>
</evidence>
<feature type="binding site" evidence="19">
    <location>
        <position position="368"/>
    </location>
    <ligand>
        <name>GTP</name>
        <dbReference type="ChEBI" id="CHEBI:37565"/>
    </ligand>
</feature>
<feature type="binding site" evidence="19">
    <location>
        <position position="288"/>
    </location>
    <ligand>
        <name>GTP</name>
        <dbReference type="ChEBI" id="CHEBI:37565"/>
    </ligand>
</feature>
<reference evidence="21 22" key="1">
    <citation type="submission" date="2019-03" db="EMBL/GenBank/DDBJ databases">
        <authorList>
            <person name="Gonzalez-Pimentel J.L."/>
        </authorList>
    </citation>
    <scope>NUCLEOTIDE SEQUENCE [LARGE SCALE GENOMIC DNA]</scope>
    <source>
        <strain evidence="21 22">JCM 31289</strain>
    </source>
</reference>
<dbReference type="InterPro" id="IPR017945">
    <property type="entry name" value="DHBP_synth_RibB-like_a/b_dom"/>
</dbReference>
<dbReference type="Pfam" id="PF00925">
    <property type="entry name" value="GTP_cyclohydro2"/>
    <property type="match status" value="1"/>
</dbReference>
<keyword evidence="12 19" id="KW-0460">Magnesium</keyword>
<evidence type="ECO:0000256" key="9">
    <source>
        <dbReference type="ARBA" id="ARBA00022741"/>
    </source>
</evidence>
<dbReference type="HAMAP" id="MF_00180">
    <property type="entry name" value="RibB"/>
    <property type="match status" value="1"/>
</dbReference>
<dbReference type="Gene3D" id="3.40.50.10990">
    <property type="entry name" value="GTP cyclohydrolase II"/>
    <property type="match status" value="1"/>
</dbReference>
<dbReference type="InterPro" id="IPR016299">
    <property type="entry name" value="Riboflavin_synth_RibBA"/>
</dbReference>
<keyword evidence="9 19" id="KW-0547">Nucleotide-binding</keyword>
<dbReference type="NCBIfam" id="NF001591">
    <property type="entry name" value="PRK00393.1"/>
    <property type="match status" value="1"/>
</dbReference>
<dbReference type="PANTHER" id="PTHR21327:SF18">
    <property type="entry name" value="3,4-DIHYDROXY-2-BUTANONE 4-PHOSPHATE SYNTHASE"/>
    <property type="match status" value="1"/>
</dbReference>
<dbReference type="FunFam" id="3.40.50.10990:FF:000001">
    <property type="entry name" value="Riboflavin biosynthesis protein RibBA"/>
    <property type="match status" value="1"/>
</dbReference>
<dbReference type="EMBL" id="SRID01000249">
    <property type="protein sequence ID" value="TGA99351.1"/>
    <property type="molecule type" value="Genomic_DNA"/>
</dbReference>
<feature type="binding site" evidence="19">
    <location>
        <position position="45"/>
    </location>
    <ligand>
        <name>D-ribulose 5-phosphate</name>
        <dbReference type="ChEBI" id="CHEBI:58121"/>
    </ligand>
</feature>
<comment type="caution">
    <text evidence="21">The sequence shown here is derived from an EMBL/GenBank/DDBJ whole genome shotgun (WGS) entry which is preliminary data.</text>
</comment>
<dbReference type="GO" id="GO:0009231">
    <property type="term" value="P:riboflavin biosynthetic process"/>
    <property type="evidence" value="ECO:0007669"/>
    <property type="project" value="UniProtKB-UniRule"/>
</dbReference>
<dbReference type="AlphaFoldDB" id="A0A4Z0GQJ2"/>
<feature type="binding site" evidence="19">
    <location>
        <position position="283"/>
    </location>
    <ligand>
        <name>Zn(2+)</name>
        <dbReference type="ChEBI" id="CHEBI:29105"/>
        <note>catalytic</note>
    </ligand>
</feature>
<feature type="binding site" evidence="19">
    <location>
        <position position="179"/>
    </location>
    <ligand>
        <name>D-ribulose 5-phosphate</name>
        <dbReference type="ChEBI" id="CHEBI:58121"/>
    </ligand>
</feature>
<name>A0A4Z0GQJ2_9ACTN</name>
<evidence type="ECO:0000256" key="18">
    <source>
        <dbReference type="ARBA" id="ARBA00049295"/>
    </source>
</evidence>
<dbReference type="EC" id="3.5.4.25" evidence="19"/>
<dbReference type="HAMAP" id="MF_00179">
    <property type="entry name" value="RibA"/>
    <property type="match status" value="1"/>
</dbReference>
<comment type="cofactor">
    <cofactor evidence="19">
        <name>Zn(2+)</name>
        <dbReference type="ChEBI" id="CHEBI:29105"/>
    </cofactor>
    <text evidence="19">Binds 1 zinc ion per subunit.</text>
</comment>
<dbReference type="EC" id="4.1.99.12" evidence="19"/>
<dbReference type="PIRSF" id="PIRSF001259">
    <property type="entry name" value="RibA"/>
    <property type="match status" value="1"/>
</dbReference>
<feature type="region of interest" description="GTP cyclohydrolase II" evidence="19">
    <location>
        <begin position="217"/>
        <end position="427"/>
    </location>
</feature>
<comment type="cofactor">
    <cofactor evidence="19">
        <name>Mg(2+)</name>
        <dbReference type="ChEBI" id="CHEBI:18420"/>
    </cofactor>
    <cofactor evidence="19">
        <name>Mn(2+)</name>
        <dbReference type="ChEBI" id="CHEBI:29035"/>
    </cofactor>
    <text evidence="19">Binds 2 divalent metal cations per subunit. Magnesium or manganese.</text>
</comment>
<dbReference type="Gene3D" id="3.90.870.10">
    <property type="entry name" value="DHBP synthase"/>
    <property type="match status" value="1"/>
</dbReference>
<dbReference type="GO" id="GO:0030145">
    <property type="term" value="F:manganese ion binding"/>
    <property type="evidence" value="ECO:0007669"/>
    <property type="project" value="UniProtKB-UniRule"/>
</dbReference>
<evidence type="ECO:0000256" key="6">
    <source>
        <dbReference type="ARBA" id="ARBA00005520"/>
    </source>
</evidence>
<evidence type="ECO:0000256" key="12">
    <source>
        <dbReference type="ARBA" id="ARBA00022842"/>
    </source>
</evidence>
<evidence type="ECO:0000256" key="10">
    <source>
        <dbReference type="ARBA" id="ARBA00022801"/>
    </source>
</evidence>
<dbReference type="GO" id="GO:0000287">
    <property type="term" value="F:magnesium ion binding"/>
    <property type="evidence" value="ECO:0007669"/>
    <property type="project" value="UniProtKB-UniRule"/>
</dbReference>
<evidence type="ECO:0000256" key="15">
    <source>
        <dbReference type="ARBA" id="ARBA00023239"/>
    </source>
</evidence>
<evidence type="ECO:0000256" key="8">
    <source>
        <dbReference type="ARBA" id="ARBA00022723"/>
    </source>
</evidence>
<keyword evidence="15 19" id="KW-0456">Lyase</keyword>
<organism evidence="21 22">
    <name type="scientific">Streptomyces palmae</name>
    <dbReference type="NCBI Taxonomy" id="1701085"/>
    <lineage>
        <taxon>Bacteria</taxon>
        <taxon>Bacillati</taxon>
        <taxon>Actinomycetota</taxon>
        <taxon>Actinomycetes</taxon>
        <taxon>Kitasatosporales</taxon>
        <taxon>Streptomycetaceae</taxon>
        <taxon>Streptomyces</taxon>
    </lineage>
</organism>
<evidence type="ECO:0000256" key="5">
    <source>
        <dbReference type="ARBA" id="ARBA00004904"/>
    </source>
</evidence>
<evidence type="ECO:0000256" key="13">
    <source>
        <dbReference type="ARBA" id="ARBA00023134"/>
    </source>
</evidence>
<feature type="active site" description="Nucleophile; for GTP cyclohydrolase activity" evidence="19">
    <location>
        <position position="347"/>
    </location>
</feature>
<dbReference type="NCBIfam" id="NF006803">
    <property type="entry name" value="PRK09311.1"/>
    <property type="match status" value="1"/>
</dbReference>
<dbReference type="Proteomes" id="UP000297948">
    <property type="component" value="Unassembled WGS sequence"/>
</dbReference>
<dbReference type="RefSeq" id="WP_135340913.1">
    <property type="nucleotide sequence ID" value="NZ_JBHLTX010000022.1"/>
</dbReference>
<protein>
    <recommendedName>
        <fullName evidence="19">Riboflavin biosynthesis protein RibBA</fullName>
    </recommendedName>
    <domain>
        <recommendedName>
            <fullName evidence="19">3,4-dihydroxy-2-butanone 4-phosphate synthase</fullName>
            <shortName evidence="19">DHBP synthase</shortName>
            <ecNumber evidence="19">4.1.99.12</ecNumber>
        </recommendedName>
    </domain>
    <domain>
        <recommendedName>
            <fullName evidence="19">GTP cyclohydrolase-2</fullName>
            <ecNumber evidence="19">3.5.4.25</ecNumber>
        </recommendedName>
        <alternativeName>
            <fullName evidence="19">GTP cyclohydrolase II</fullName>
        </alternativeName>
    </domain>
</protein>
<sequence>MTVLDTVRNWTDDLVLDPVERAIAEIAAGRPVVVVDDEDRENEGDLIVAAEKVTPETVAFMMSECRGLICATLEGPDLDRLDLPQMVRQNTESMGTAFTVSVDATARHGVGTGISAADRATTLRLLADPHSAPEDFARPGHVFPLRARPGGVLVRNGHTEAGVDLARLAGLRPAAAIVEIAGEDGVMLRLPELVAFARRHGLAIISIEDLIAYRRTSEPTVRREAETRLPTAVGDFRAYGYRSTVDGVEHVALVAGDLGDGQDVLVRVHSECLTGDVFGSLRCDCGPQLHTALERIAAEGRGVVLYLRGHEGRGIGLMSKLRAYELQELGRDTLDANLELGLPADARDYAAGAQMLTDLGVRSLRLMTNNPDKSAALTRHGLRVTGREPMPVQAGEHNVRYLRTKRDRMGHDLPWLDEEPSASATTP</sequence>
<dbReference type="InterPro" id="IPR036144">
    <property type="entry name" value="RibA-like_sf"/>
</dbReference>
<evidence type="ECO:0000256" key="14">
    <source>
        <dbReference type="ARBA" id="ARBA00023211"/>
    </source>
</evidence>
<dbReference type="FunFam" id="3.90.870.10:FF:000001">
    <property type="entry name" value="Riboflavin biosynthesis protein RibBA"/>
    <property type="match status" value="1"/>
</dbReference>
<dbReference type="PANTHER" id="PTHR21327">
    <property type="entry name" value="GTP CYCLOHYDROLASE II-RELATED"/>
    <property type="match status" value="1"/>
</dbReference>
<comment type="function">
    <text evidence="3 19">Catalyzes the conversion of D-ribulose 5-phosphate to formate and 3,4-dihydroxy-2-butanone 4-phosphate.</text>
</comment>
<dbReference type="HAMAP" id="MF_01283">
    <property type="entry name" value="RibBA"/>
    <property type="match status" value="1"/>
</dbReference>
<comment type="catalytic activity">
    <reaction evidence="1 19">
        <text>D-ribulose 5-phosphate = (2S)-2-hydroxy-3-oxobutyl phosphate + formate + H(+)</text>
        <dbReference type="Rhea" id="RHEA:18457"/>
        <dbReference type="ChEBI" id="CHEBI:15378"/>
        <dbReference type="ChEBI" id="CHEBI:15740"/>
        <dbReference type="ChEBI" id="CHEBI:58121"/>
        <dbReference type="ChEBI" id="CHEBI:58830"/>
        <dbReference type="EC" id="4.1.99.12"/>
    </reaction>
</comment>
<comment type="catalytic activity">
    <reaction evidence="18 19">
        <text>GTP + 4 H2O = 2,5-diamino-6-hydroxy-4-(5-phosphoribosylamino)-pyrimidine + formate + 2 phosphate + 3 H(+)</text>
        <dbReference type="Rhea" id="RHEA:23704"/>
        <dbReference type="ChEBI" id="CHEBI:15377"/>
        <dbReference type="ChEBI" id="CHEBI:15378"/>
        <dbReference type="ChEBI" id="CHEBI:15740"/>
        <dbReference type="ChEBI" id="CHEBI:37565"/>
        <dbReference type="ChEBI" id="CHEBI:43474"/>
        <dbReference type="ChEBI" id="CHEBI:58614"/>
        <dbReference type="EC" id="3.5.4.25"/>
    </reaction>
</comment>
<evidence type="ECO:0000256" key="4">
    <source>
        <dbReference type="ARBA" id="ARBA00004853"/>
    </source>
</evidence>
<keyword evidence="16 19" id="KW-0511">Multifunctional enzyme</keyword>
<dbReference type="GO" id="GO:0005525">
    <property type="term" value="F:GTP binding"/>
    <property type="evidence" value="ECO:0007669"/>
    <property type="project" value="UniProtKB-KW"/>
</dbReference>
<feature type="binding site" evidence="19">
    <location>
        <position position="41"/>
    </location>
    <ligand>
        <name>Mg(2+)</name>
        <dbReference type="ChEBI" id="CHEBI:18420"/>
        <label>2</label>
    </ligand>
</feature>
<feature type="binding site" evidence="19">
    <location>
        <begin position="40"/>
        <end position="41"/>
    </location>
    <ligand>
        <name>D-ribulose 5-phosphate</name>
        <dbReference type="ChEBI" id="CHEBI:58121"/>
    </ligand>
</feature>
<keyword evidence="13 19" id="KW-0342">GTP-binding</keyword>
<keyword evidence="8 19" id="KW-0479">Metal-binding</keyword>
<evidence type="ECO:0000259" key="20">
    <source>
        <dbReference type="Pfam" id="PF00925"/>
    </source>
</evidence>